<feature type="region of interest" description="Disordered" evidence="1">
    <location>
        <begin position="102"/>
        <end position="126"/>
    </location>
</feature>
<proteinExistence type="predicted"/>
<sequence>MYGSSSDFHHAPRDQSGKRTITLSSSTHTRFHRKERCMLVSNKDSSTPISTRLSACHQPYFSLFLPSSIFFPCHNGLFAHCIAPLTPLTPIYRRKRTLAIGKLPSGDRLSPPSPQNGQAARGRNWEHAWQPDAFSHGAPQCTWPNPLDCPS</sequence>
<protein>
    <submittedName>
        <fullName evidence="2">Uncharacterized protein</fullName>
    </submittedName>
</protein>
<gene>
    <name evidence="2" type="ORF">COCSADRAFT_205299</name>
</gene>
<feature type="compositionally biased region" description="Polar residues" evidence="1">
    <location>
        <begin position="18"/>
        <end position="28"/>
    </location>
</feature>
<dbReference type="HOGENOM" id="CLU_1731300_0_0_1"/>
<dbReference type="RefSeq" id="XP_007694477.1">
    <property type="nucleotide sequence ID" value="XM_007696287.1"/>
</dbReference>
<evidence type="ECO:0000256" key="1">
    <source>
        <dbReference type="SAM" id="MobiDB-lite"/>
    </source>
</evidence>
<dbReference type="GeneID" id="19134310"/>
<feature type="region of interest" description="Disordered" evidence="1">
    <location>
        <begin position="1"/>
        <end position="28"/>
    </location>
</feature>
<accession>M2SP84</accession>
<dbReference type="KEGG" id="bsc:COCSADRAFT_205299"/>
<feature type="compositionally biased region" description="Basic and acidic residues" evidence="1">
    <location>
        <begin position="7"/>
        <end position="17"/>
    </location>
</feature>
<reference evidence="3" key="2">
    <citation type="journal article" date="2013" name="PLoS Genet.">
        <title>Comparative genome structure, secondary metabolite, and effector coding capacity across Cochliobolus pathogens.</title>
        <authorList>
            <person name="Condon B.J."/>
            <person name="Leng Y."/>
            <person name="Wu D."/>
            <person name="Bushley K.E."/>
            <person name="Ohm R.A."/>
            <person name="Otillar R."/>
            <person name="Martin J."/>
            <person name="Schackwitz W."/>
            <person name="Grimwood J."/>
            <person name="MohdZainudin N."/>
            <person name="Xue C."/>
            <person name="Wang R."/>
            <person name="Manning V.A."/>
            <person name="Dhillon B."/>
            <person name="Tu Z.J."/>
            <person name="Steffenson B.J."/>
            <person name="Salamov A."/>
            <person name="Sun H."/>
            <person name="Lowry S."/>
            <person name="LaButti K."/>
            <person name="Han J."/>
            <person name="Copeland A."/>
            <person name="Lindquist E."/>
            <person name="Barry K."/>
            <person name="Schmutz J."/>
            <person name="Baker S.E."/>
            <person name="Ciuffetti L.M."/>
            <person name="Grigoriev I.V."/>
            <person name="Zhong S."/>
            <person name="Turgeon B.G."/>
        </authorList>
    </citation>
    <scope>NUCLEOTIDE SEQUENCE [LARGE SCALE GENOMIC DNA]</scope>
    <source>
        <strain evidence="3">ND90Pr / ATCC 201652</strain>
    </source>
</reference>
<keyword evidence="3" id="KW-1185">Reference proteome</keyword>
<reference evidence="2 3" key="1">
    <citation type="journal article" date="2012" name="PLoS Pathog.">
        <title>Diverse lifestyles and strategies of plant pathogenesis encoded in the genomes of eighteen Dothideomycetes fungi.</title>
        <authorList>
            <person name="Ohm R.A."/>
            <person name="Feau N."/>
            <person name="Henrissat B."/>
            <person name="Schoch C.L."/>
            <person name="Horwitz B.A."/>
            <person name="Barry K.W."/>
            <person name="Condon B.J."/>
            <person name="Copeland A.C."/>
            <person name="Dhillon B."/>
            <person name="Glaser F."/>
            <person name="Hesse C.N."/>
            <person name="Kosti I."/>
            <person name="LaButti K."/>
            <person name="Lindquist E.A."/>
            <person name="Lucas S."/>
            <person name="Salamov A.A."/>
            <person name="Bradshaw R.E."/>
            <person name="Ciuffetti L."/>
            <person name="Hamelin R.C."/>
            <person name="Kema G.H.J."/>
            <person name="Lawrence C."/>
            <person name="Scott J.A."/>
            <person name="Spatafora J.W."/>
            <person name="Turgeon B.G."/>
            <person name="de Wit P.J.G.M."/>
            <person name="Zhong S."/>
            <person name="Goodwin S.B."/>
            <person name="Grigoriev I.V."/>
        </authorList>
    </citation>
    <scope>NUCLEOTIDE SEQUENCE [LARGE SCALE GENOMIC DNA]</scope>
    <source>
        <strain evidence="3">ND90Pr / ATCC 201652</strain>
    </source>
</reference>
<name>M2SP84_COCSN</name>
<dbReference type="Proteomes" id="UP000016934">
    <property type="component" value="Unassembled WGS sequence"/>
</dbReference>
<organism evidence="2 3">
    <name type="scientific">Cochliobolus sativus (strain ND90Pr / ATCC 201652)</name>
    <name type="common">Common root rot and spot blotch fungus</name>
    <name type="synonym">Bipolaris sorokiniana</name>
    <dbReference type="NCBI Taxonomy" id="665912"/>
    <lineage>
        <taxon>Eukaryota</taxon>
        <taxon>Fungi</taxon>
        <taxon>Dikarya</taxon>
        <taxon>Ascomycota</taxon>
        <taxon>Pezizomycotina</taxon>
        <taxon>Dothideomycetes</taxon>
        <taxon>Pleosporomycetidae</taxon>
        <taxon>Pleosporales</taxon>
        <taxon>Pleosporineae</taxon>
        <taxon>Pleosporaceae</taxon>
        <taxon>Bipolaris</taxon>
    </lineage>
</organism>
<evidence type="ECO:0000313" key="3">
    <source>
        <dbReference type="Proteomes" id="UP000016934"/>
    </source>
</evidence>
<dbReference type="AlphaFoldDB" id="M2SP84"/>
<dbReference type="EMBL" id="KB445637">
    <property type="protein sequence ID" value="EMD69018.1"/>
    <property type="molecule type" value="Genomic_DNA"/>
</dbReference>
<evidence type="ECO:0000313" key="2">
    <source>
        <dbReference type="EMBL" id="EMD69018.1"/>
    </source>
</evidence>